<dbReference type="PATRIC" id="fig|909613.9.peg.5591"/>
<dbReference type="STRING" id="909613.UO65_5592"/>
<dbReference type="GO" id="GO:0030170">
    <property type="term" value="F:pyridoxal phosphate binding"/>
    <property type="evidence" value="ECO:0007669"/>
    <property type="project" value="TreeGrafter"/>
</dbReference>
<dbReference type="PANTHER" id="PTHR30244:SF34">
    <property type="entry name" value="DTDP-4-AMINO-4,6-DIDEOXYGALACTOSE TRANSAMINASE"/>
    <property type="match status" value="1"/>
</dbReference>
<evidence type="ECO:0000256" key="2">
    <source>
        <dbReference type="PIRSR" id="PIRSR000390-1"/>
    </source>
</evidence>
<evidence type="ECO:0000313" key="6">
    <source>
        <dbReference type="Proteomes" id="UP000019277"/>
    </source>
</evidence>
<keyword evidence="3 4" id="KW-0663">Pyridoxal phosphate</keyword>
<dbReference type="EMBL" id="AYXG01000217">
    <property type="protein sequence ID" value="EWC59121.1"/>
    <property type="molecule type" value="Genomic_DNA"/>
</dbReference>
<feature type="modified residue" description="N6-(pyridoxal phosphate)lysine" evidence="3">
    <location>
        <position position="178"/>
    </location>
</feature>
<evidence type="ECO:0000256" key="1">
    <source>
        <dbReference type="ARBA" id="ARBA00001933"/>
    </source>
</evidence>
<organism evidence="5 6">
    <name type="scientific">Actinokineospora spheciospongiae</name>
    <dbReference type="NCBI Taxonomy" id="909613"/>
    <lineage>
        <taxon>Bacteria</taxon>
        <taxon>Bacillati</taxon>
        <taxon>Actinomycetota</taxon>
        <taxon>Actinomycetes</taxon>
        <taxon>Pseudonocardiales</taxon>
        <taxon>Pseudonocardiaceae</taxon>
        <taxon>Actinokineospora</taxon>
    </lineage>
</organism>
<dbReference type="SUPFAM" id="SSF53383">
    <property type="entry name" value="PLP-dependent transferases"/>
    <property type="match status" value="1"/>
</dbReference>
<dbReference type="eggNOG" id="COG0399">
    <property type="taxonomic scope" value="Bacteria"/>
</dbReference>
<dbReference type="GO" id="GO:0000271">
    <property type="term" value="P:polysaccharide biosynthetic process"/>
    <property type="evidence" value="ECO:0007669"/>
    <property type="project" value="TreeGrafter"/>
</dbReference>
<feature type="active site" description="Proton acceptor" evidence="2">
    <location>
        <position position="178"/>
    </location>
</feature>
<dbReference type="Proteomes" id="UP000019277">
    <property type="component" value="Unassembled WGS sequence"/>
</dbReference>
<name>W7IRM0_9PSEU</name>
<reference evidence="5 6" key="1">
    <citation type="journal article" date="2014" name="Genome Announc.">
        <title>Draft Genome Sequence of the Antitrypanosomally Active Sponge-Associated Bacterium Actinokineospora sp. Strain EG49.</title>
        <authorList>
            <person name="Harjes J."/>
            <person name="Ryu T."/>
            <person name="Abdelmohsen U.R."/>
            <person name="Moitinho-Silva L."/>
            <person name="Horn H."/>
            <person name="Ravasi T."/>
            <person name="Hentschel U."/>
        </authorList>
    </citation>
    <scope>NUCLEOTIDE SEQUENCE [LARGE SCALE GENOMIC DNA]</scope>
    <source>
        <strain evidence="5 6">EG49</strain>
    </source>
</reference>
<dbReference type="GO" id="GO:0008483">
    <property type="term" value="F:transaminase activity"/>
    <property type="evidence" value="ECO:0007669"/>
    <property type="project" value="UniProtKB-KW"/>
</dbReference>
<dbReference type="InterPro" id="IPR000653">
    <property type="entry name" value="DegT/StrS_aminotransferase"/>
</dbReference>
<proteinExistence type="inferred from homology"/>
<gene>
    <name evidence="5" type="ORF">UO65_5592</name>
</gene>
<evidence type="ECO:0000256" key="3">
    <source>
        <dbReference type="PIRSR" id="PIRSR000390-2"/>
    </source>
</evidence>
<accession>W7IRM0</accession>
<comment type="similarity">
    <text evidence="4">Belongs to the DegT/DnrJ/EryC1 family.</text>
</comment>
<sequence length="377" mass="39158">MIPVMRPLLGAEEADAVAAVVRSGWVAQGPRVAEFEQRFAERVGAADAVAVSSCTTGLHLALHVLGVGPGDEVVVPSFSFIATANAVRYCGATPVFADVDPLTGNLTGQTVAAVLTPATRAVLAVHQGGVPADIAGLRTAVGDLPIVEDAACAAGSTLDGAPVGAGVHLAAWSFHPRKLITTGEGGMVTTDDPELGARLRRLREHGMNVSAAQRHAAGGAVVESYLETGFNYRMTDIQAAMGLVQLGRLDAIVARRREIAARYHELLAGLPGLRAVTDPAHGTTNYQSFWVLLADDMPDRNGVLAALSAAGVSARRGIMASHLEPAYAGHPSAPMPVTEHLTARSLILPVHHDLTEAEQRHVVDSLAAAVGRVVEPA</sequence>
<dbReference type="PANTHER" id="PTHR30244">
    <property type="entry name" value="TRANSAMINASE"/>
    <property type="match status" value="1"/>
</dbReference>
<dbReference type="InterPro" id="IPR015424">
    <property type="entry name" value="PyrdxlP-dep_Trfase"/>
</dbReference>
<dbReference type="InterPro" id="IPR015421">
    <property type="entry name" value="PyrdxlP-dep_Trfase_major"/>
</dbReference>
<dbReference type="InterPro" id="IPR015422">
    <property type="entry name" value="PyrdxlP-dep_Trfase_small"/>
</dbReference>
<keyword evidence="5" id="KW-0032">Aminotransferase</keyword>
<comment type="caution">
    <text evidence="5">The sequence shown here is derived from an EMBL/GenBank/DDBJ whole genome shotgun (WGS) entry which is preliminary data.</text>
</comment>
<dbReference type="CDD" id="cd00616">
    <property type="entry name" value="AHBA_syn"/>
    <property type="match status" value="1"/>
</dbReference>
<keyword evidence="5" id="KW-0808">Transferase</keyword>
<comment type="cofactor">
    <cofactor evidence="1">
        <name>pyridoxal 5'-phosphate</name>
        <dbReference type="ChEBI" id="CHEBI:597326"/>
    </cofactor>
</comment>
<dbReference type="AlphaFoldDB" id="W7IRM0"/>
<dbReference type="Pfam" id="PF01041">
    <property type="entry name" value="DegT_DnrJ_EryC1"/>
    <property type="match status" value="1"/>
</dbReference>
<dbReference type="Gene3D" id="3.40.640.10">
    <property type="entry name" value="Type I PLP-dependent aspartate aminotransferase-like (Major domain)"/>
    <property type="match status" value="1"/>
</dbReference>
<dbReference type="Gene3D" id="3.90.1150.10">
    <property type="entry name" value="Aspartate Aminotransferase, domain 1"/>
    <property type="match status" value="1"/>
</dbReference>
<dbReference type="RefSeq" id="WP_233427869.1">
    <property type="nucleotide sequence ID" value="NZ_AYXG01000217.1"/>
</dbReference>
<protein>
    <submittedName>
        <fullName evidence="5">Bacillosamine/Legionaminic acid biosynthesis aminotransferase PglE</fullName>
    </submittedName>
</protein>
<keyword evidence="6" id="KW-1185">Reference proteome</keyword>
<evidence type="ECO:0000313" key="5">
    <source>
        <dbReference type="EMBL" id="EWC59121.1"/>
    </source>
</evidence>
<evidence type="ECO:0000256" key="4">
    <source>
        <dbReference type="RuleBase" id="RU004508"/>
    </source>
</evidence>
<dbReference type="PIRSF" id="PIRSF000390">
    <property type="entry name" value="PLP_StrS"/>
    <property type="match status" value="1"/>
</dbReference>